<feature type="transmembrane region" description="Helical" evidence="5">
    <location>
        <begin position="343"/>
        <end position="365"/>
    </location>
</feature>
<evidence type="ECO:0000256" key="1">
    <source>
        <dbReference type="ARBA" id="ARBA00004141"/>
    </source>
</evidence>
<keyword evidence="2 5" id="KW-0812">Transmembrane</keyword>
<feature type="transmembrane region" description="Helical" evidence="5">
    <location>
        <begin position="285"/>
        <end position="304"/>
    </location>
</feature>
<dbReference type="RefSeq" id="WP_230742949.1">
    <property type="nucleotide sequence ID" value="NZ_PGCK01000013.1"/>
</dbReference>
<gene>
    <name evidence="7" type="ORF">CUJ83_13840</name>
</gene>
<dbReference type="InterPro" id="IPR011701">
    <property type="entry name" value="MFS"/>
</dbReference>
<protein>
    <submittedName>
        <fullName evidence="7">MFS transporter</fullName>
    </submittedName>
</protein>
<feature type="transmembrane region" description="Helical" evidence="5">
    <location>
        <begin position="45"/>
        <end position="64"/>
    </location>
</feature>
<evidence type="ECO:0000256" key="2">
    <source>
        <dbReference type="ARBA" id="ARBA00022692"/>
    </source>
</evidence>
<feature type="transmembrane region" description="Helical" evidence="5">
    <location>
        <begin position="371"/>
        <end position="391"/>
    </location>
</feature>
<evidence type="ECO:0000256" key="4">
    <source>
        <dbReference type="ARBA" id="ARBA00023136"/>
    </source>
</evidence>
<dbReference type="PROSITE" id="PS00216">
    <property type="entry name" value="SUGAR_TRANSPORT_1"/>
    <property type="match status" value="1"/>
</dbReference>
<dbReference type="PROSITE" id="PS50850">
    <property type="entry name" value="MFS"/>
    <property type="match status" value="1"/>
</dbReference>
<dbReference type="InterPro" id="IPR020846">
    <property type="entry name" value="MFS_dom"/>
</dbReference>
<keyword evidence="8" id="KW-1185">Reference proteome</keyword>
<comment type="subcellular location">
    <subcellularLocation>
        <location evidence="1">Membrane</location>
        <topology evidence="1">Multi-pass membrane protein</topology>
    </subcellularLocation>
</comment>
<keyword evidence="4 5" id="KW-0472">Membrane</keyword>
<dbReference type="PANTHER" id="PTHR23530:SF1">
    <property type="entry name" value="PERMEASE, MAJOR FACILITATOR SUPERFAMILY-RELATED"/>
    <property type="match status" value="1"/>
</dbReference>
<dbReference type="Pfam" id="PF07690">
    <property type="entry name" value="MFS_1"/>
    <property type="match status" value="1"/>
</dbReference>
<name>A0AAP2RH39_9EURY</name>
<feature type="transmembrane region" description="Helical" evidence="5">
    <location>
        <begin position="254"/>
        <end position="278"/>
    </location>
</feature>
<dbReference type="InterPro" id="IPR053160">
    <property type="entry name" value="MFS_DHA3_Transporter"/>
</dbReference>
<proteinExistence type="predicted"/>
<dbReference type="EMBL" id="PGCK01000013">
    <property type="protein sequence ID" value="MCD1296080.1"/>
    <property type="molecule type" value="Genomic_DNA"/>
</dbReference>
<dbReference type="InterPro" id="IPR036259">
    <property type="entry name" value="MFS_trans_sf"/>
</dbReference>
<feature type="transmembrane region" description="Helical" evidence="5">
    <location>
        <begin position="168"/>
        <end position="188"/>
    </location>
</feature>
<dbReference type="Gene3D" id="1.20.1250.20">
    <property type="entry name" value="MFS general substrate transporter like domains"/>
    <property type="match status" value="2"/>
</dbReference>
<feature type="domain" description="Major facilitator superfamily (MFS) profile" evidence="6">
    <location>
        <begin position="1"/>
        <end position="398"/>
    </location>
</feature>
<feature type="transmembrane region" description="Helical" evidence="5">
    <location>
        <begin position="221"/>
        <end position="242"/>
    </location>
</feature>
<keyword evidence="3 5" id="KW-1133">Transmembrane helix</keyword>
<feature type="transmembrane region" description="Helical" evidence="5">
    <location>
        <begin position="139"/>
        <end position="162"/>
    </location>
</feature>
<evidence type="ECO:0000256" key="3">
    <source>
        <dbReference type="ARBA" id="ARBA00022989"/>
    </source>
</evidence>
<dbReference type="Proteomes" id="UP001320159">
    <property type="component" value="Unassembled WGS sequence"/>
</dbReference>
<comment type="caution">
    <text evidence="7">The sequence shown here is derived from an EMBL/GenBank/DDBJ whole genome shotgun (WGS) entry which is preliminary data.</text>
</comment>
<dbReference type="SUPFAM" id="SSF103473">
    <property type="entry name" value="MFS general substrate transporter"/>
    <property type="match status" value="1"/>
</dbReference>
<dbReference type="GO" id="GO:0022857">
    <property type="term" value="F:transmembrane transporter activity"/>
    <property type="evidence" value="ECO:0007669"/>
    <property type="project" value="InterPro"/>
</dbReference>
<feature type="transmembrane region" description="Helical" evidence="5">
    <location>
        <begin position="76"/>
        <end position="93"/>
    </location>
</feature>
<accession>A0AAP2RH39</accession>
<evidence type="ECO:0000256" key="5">
    <source>
        <dbReference type="SAM" id="Phobius"/>
    </source>
</evidence>
<dbReference type="AlphaFoldDB" id="A0AAP2RH39"/>
<reference evidence="7 8" key="1">
    <citation type="submission" date="2017-11" db="EMBL/GenBank/DDBJ databases">
        <title>Isolation and Characterization of Family Methanocellaceae Species from Potential Methane Hydrate Area Offshore Southwestern Taiwan.</title>
        <authorList>
            <person name="Zhang W.-L."/>
            <person name="Chen W.-C."/>
            <person name="Lai M.-C."/>
            <person name="Chen S.-C."/>
        </authorList>
    </citation>
    <scope>NUCLEOTIDE SEQUENCE [LARGE SCALE GENOMIC DNA]</scope>
    <source>
        <strain evidence="7 8">CWC-04</strain>
    </source>
</reference>
<feature type="transmembrane region" description="Helical" evidence="5">
    <location>
        <begin position="310"/>
        <end position="331"/>
    </location>
</feature>
<dbReference type="InterPro" id="IPR005829">
    <property type="entry name" value="Sugar_transporter_CS"/>
</dbReference>
<organism evidence="7 8">
    <name type="scientific">Methanooceanicella nereidis</name>
    <dbReference type="NCBI Taxonomy" id="2052831"/>
    <lineage>
        <taxon>Archaea</taxon>
        <taxon>Methanobacteriati</taxon>
        <taxon>Methanobacteriota</taxon>
        <taxon>Stenosarchaea group</taxon>
        <taxon>Methanomicrobia</taxon>
        <taxon>Methanocellales</taxon>
        <taxon>Methanocellaceae</taxon>
        <taxon>Methanooceanicella</taxon>
    </lineage>
</organism>
<feature type="transmembrane region" description="Helical" evidence="5">
    <location>
        <begin position="18"/>
        <end position="39"/>
    </location>
</feature>
<evidence type="ECO:0000313" key="7">
    <source>
        <dbReference type="EMBL" id="MCD1296080.1"/>
    </source>
</evidence>
<feature type="transmembrane region" description="Helical" evidence="5">
    <location>
        <begin position="99"/>
        <end position="118"/>
    </location>
</feature>
<dbReference type="PANTHER" id="PTHR23530">
    <property type="entry name" value="TRANSPORT PROTEIN-RELATED"/>
    <property type="match status" value="1"/>
</dbReference>
<evidence type="ECO:0000259" key="6">
    <source>
        <dbReference type="PROSITE" id="PS50850"/>
    </source>
</evidence>
<dbReference type="GO" id="GO:0016020">
    <property type="term" value="C:membrane"/>
    <property type="evidence" value="ECO:0007669"/>
    <property type="project" value="UniProtKB-SubCell"/>
</dbReference>
<sequence length="398" mass="43995">MTEMAIQEKITRNIKLNYLYSMLMNMMLDRGIWVLFLSFRGMSLIEIGLIESVFQLSSLLFGIPAGAISDILGRKVSLILSAVMKILSFIIILLSYDFIGFAASFALSAMSLILYNNASESITYDTCKITKKEIDYKKVYGTILALSFVATAAGIAMGGFIASTSFEYVYYASIVILVLALASAFFFIETRGVSENDTPGERLNVTGLFSKSIELVKKDPVIIYLLVISAAITIVDATIYMYSQKYFEAMSVPIYLIGLILSVDSLFAAGGAKFAYLLEKFGTKNVLVLIPAVIFISYIIYALLNNIFSVVLLYIATIFVVAFWPILSELINSRVPSKNRATVLAFKGQLSSMSIMVVFPIVGFFAEGTSLSTAFLWLVISMTPIIVFAVMKIRRIVF</sequence>
<evidence type="ECO:0000313" key="8">
    <source>
        <dbReference type="Proteomes" id="UP001320159"/>
    </source>
</evidence>